<evidence type="ECO:0000259" key="12">
    <source>
        <dbReference type="Pfam" id="PF19425"/>
    </source>
</evidence>
<dbReference type="STRING" id="1440763.BJI69_08535"/>
<sequence length="501" mass="54890">MTDENRGAHSARKQAVRRKAQRRHSHFYDSRAHWSFSRNASSEPLSWSRERWILAGTAFLLVILSALVIPAWAGAMKSSSVAPAPGIAAKTTVATAVAASIDPLDHAIVPLALPKMDPATIKPIVPVEEWQTVQVHPGETLADIFLAQGLSMTDLQHVIDGSGGTKVFHQIKPGQEFQFLVGGDHTLKGVRFDQDEATIATLRLDGASPQLTTKTRDVQRREHISHGVIDSSLFGAASKAGMSNAMVLKLAEVFKFDIDFVQDLRVGDDFTVIYDDVYSDGSYLREGDIVAAEFVNQGKRYTAYRFKNADGKWSYFSEEGRPLTGSFLRIPVDFTRISSQFSAGRMHPILGTMRAHKGVDYAAPTGTPIHAAGDGVVKFRGWMNGYGNFVVIQHNATISTAYGHMSRFANLRVGQRVSQGNTIGFVGMTGLATGPHLHYEFRVNNVQRDPQTVTLPKPEPLPAAQLAKFKKEVVAPQLARLNQVDNNTKLARADTASRSDD</sequence>
<evidence type="ECO:0000313" key="14">
    <source>
        <dbReference type="Proteomes" id="UP000182987"/>
    </source>
</evidence>
<dbReference type="CDD" id="cd12797">
    <property type="entry name" value="M23_peptidase"/>
    <property type="match status" value="1"/>
</dbReference>
<evidence type="ECO:0000256" key="6">
    <source>
        <dbReference type="ARBA" id="ARBA00022833"/>
    </source>
</evidence>
<feature type="domain" description="M23ase beta-sheet core" evidence="10">
    <location>
        <begin position="355"/>
        <end position="450"/>
    </location>
</feature>
<accession>A0A0G9GX84</accession>
<dbReference type="Pfam" id="PF04225">
    <property type="entry name" value="LysM_OapA"/>
    <property type="match status" value="1"/>
</dbReference>
<organism evidence="13 14">
    <name type="scientific">Luteibacter rhizovicinus DSM 16549</name>
    <dbReference type="NCBI Taxonomy" id="1440763"/>
    <lineage>
        <taxon>Bacteria</taxon>
        <taxon>Pseudomonadati</taxon>
        <taxon>Pseudomonadota</taxon>
        <taxon>Gammaproteobacteria</taxon>
        <taxon>Lysobacterales</taxon>
        <taxon>Rhodanobacteraceae</taxon>
        <taxon>Luteibacter</taxon>
    </lineage>
</organism>
<keyword evidence="9" id="KW-0472">Membrane</keyword>
<proteinExistence type="predicted"/>
<keyword evidence="3" id="KW-0645">Protease</keyword>
<dbReference type="Gene3D" id="2.70.70.10">
    <property type="entry name" value="Glucose Permease (Domain IIA)"/>
    <property type="match status" value="1"/>
</dbReference>
<keyword evidence="14" id="KW-1185">Reference proteome</keyword>
<name>A0A0G9GX84_9GAMM</name>
<keyword evidence="9" id="KW-1133">Transmembrane helix</keyword>
<evidence type="ECO:0000256" key="8">
    <source>
        <dbReference type="SAM" id="MobiDB-lite"/>
    </source>
</evidence>
<protein>
    <submittedName>
        <fullName evidence="13">Peptidase M23</fullName>
    </submittedName>
</protein>
<dbReference type="RefSeq" id="WP_046969692.1">
    <property type="nucleotide sequence ID" value="NZ_CP017480.1"/>
</dbReference>
<dbReference type="Proteomes" id="UP000182987">
    <property type="component" value="Chromosome"/>
</dbReference>
<dbReference type="PANTHER" id="PTHR21666:SF288">
    <property type="entry name" value="CELL DIVISION PROTEIN YTFB"/>
    <property type="match status" value="1"/>
</dbReference>
<dbReference type="InterPro" id="IPR016047">
    <property type="entry name" value="M23ase_b-sheet_dom"/>
</dbReference>
<evidence type="ECO:0000259" key="10">
    <source>
        <dbReference type="Pfam" id="PF01551"/>
    </source>
</evidence>
<reference evidence="14" key="1">
    <citation type="submission" date="2016-09" db="EMBL/GenBank/DDBJ databases">
        <authorList>
            <person name="Lysoe E."/>
        </authorList>
    </citation>
    <scope>NUCLEOTIDE SEQUENCE [LARGE SCALE GENOMIC DNA]</scope>
    <source>
        <strain evidence="14">LJ96T</strain>
    </source>
</reference>
<dbReference type="AlphaFoldDB" id="A0A0G9GX84"/>
<dbReference type="GO" id="GO:0046872">
    <property type="term" value="F:metal ion binding"/>
    <property type="evidence" value="ECO:0007669"/>
    <property type="project" value="UniProtKB-KW"/>
</dbReference>
<evidence type="ECO:0000256" key="5">
    <source>
        <dbReference type="ARBA" id="ARBA00022801"/>
    </source>
</evidence>
<evidence type="ECO:0000313" key="13">
    <source>
        <dbReference type="EMBL" id="APG03947.1"/>
    </source>
</evidence>
<dbReference type="GO" id="GO:0006508">
    <property type="term" value="P:proteolysis"/>
    <property type="evidence" value="ECO:0007669"/>
    <property type="project" value="UniProtKB-KW"/>
</dbReference>
<dbReference type="KEGG" id="lrz:BJI69_08535"/>
<keyword evidence="9" id="KW-0812">Transmembrane</keyword>
<evidence type="ECO:0000256" key="3">
    <source>
        <dbReference type="ARBA" id="ARBA00022670"/>
    </source>
</evidence>
<dbReference type="GO" id="GO:0030313">
    <property type="term" value="C:cell envelope"/>
    <property type="evidence" value="ECO:0007669"/>
    <property type="project" value="UniProtKB-SubCell"/>
</dbReference>
<dbReference type="Gene3D" id="3.10.450.350">
    <property type="match status" value="2"/>
</dbReference>
<evidence type="ECO:0000256" key="4">
    <source>
        <dbReference type="ARBA" id="ARBA00022723"/>
    </source>
</evidence>
<evidence type="ECO:0000256" key="9">
    <source>
        <dbReference type="SAM" id="Phobius"/>
    </source>
</evidence>
<evidence type="ECO:0000256" key="1">
    <source>
        <dbReference type="ARBA" id="ARBA00001947"/>
    </source>
</evidence>
<dbReference type="OrthoDB" id="9805070at2"/>
<feature type="domain" description="Opacity-associated protein A LysM-like" evidence="11">
    <location>
        <begin position="129"/>
        <end position="204"/>
    </location>
</feature>
<comment type="cofactor">
    <cofactor evidence="1">
        <name>Zn(2+)</name>
        <dbReference type="ChEBI" id="CHEBI:29105"/>
    </cofactor>
</comment>
<feature type="domain" description="Csd3-like second N-terminal" evidence="12">
    <location>
        <begin position="224"/>
        <end position="342"/>
    </location>
</feature>
<dbReference type="InterPro" id="IPR007340">
    <property type="entry name" value="LysM_Opacity-associatedA"/>
</dbReference>
<feature type="transmembrane region" description="Helical" evidence="9">
    <location>
        <begin position="52"/>
        <end position="73"/>
    </location>
</feature>
<evidence type="ECO:0000256" key="7">
    <source>
        <dbReference type="ARBA" id="ARBA00023049"/>
    </source>
</evidence>
<dbReference type="Pfam" id="PF19425">
    <property type="entry name" value="Csd3_N2"/>
    <property type="match status" value="1"/>
</dbReference>
<evidence type="ECO:0000256" key="2">
    <source>
        <dbReference type="ARBA" id="ARBA00004196"/>
    </source>
</evidence>
<dbReference type="EMBL" id="CP017480">
    <property type="protein sequence ID" value="APG03947.1"/>
    <property type="molecule type" value="Genomic_DNA"/>
</dbReference>
<keyword evidence="5" id="KW-0378">Hydrolase</keyword>
<keyword evidence="7" id="KW-0482">Metalloprotease</keyword>
<feature type="compositionally biased region" description="Basic residues" evidence="8">
    <location>
        <begin position="9"/>
        <end position="23"/>
    </location>
</feature>
<dbReference type="InterPro" id="IPR050570">
    <property type="entry name" value="Cell_wall_metabolism_enzyme"/>
</dbReference>
<comment type="subcellular location">
    <subcellularLocation>
        <location evidence="2">Cell envelope</location>
    </subcellularLocation>
</comment>
<keyword evidence="4" id="KW-0479">Metal-binding</keyword>
<gene>
    <name evidence="13" type="ORF">BJI69_08535</name>
</gene>
<dbReference type="GO" id="GO:0042834">
    <property type="term" value="F:peptidoglycan binding"/>
    <property type="evidence" value="ECO:0007669"/>
    <property type="project" value="InterPro"/>
</dbReference>
<dbReference type="GO" id="GO:0004222">
    <property type="term" value="F:metalloendopeptidase activity"/>
    <property type="evidence" value="ECO:0007669"/>
    <property type="project" value="TreeGrafter"/>
</dbReference>
<dbReference type="FunFam" id="2.70.70.10:FF:000002">
    <property type="entry name" value="Murein DD-endopeptidase MepM"/>
    <property type="match status" value="1"/>
</dbReference>
<dbReference type="SUPFAM" id="SSF51261">
    <property type="entry name" value="Duplicated hybrid motif"/>
    <property type="match status" value="1"/>
</dbReference>
<dbReference type="PATRIC" id="fig|1440763.5.peg.250"/>
<dbReference type="InterPro" id="IPR011055">
    <property type="entry name" value="Dup_hybrid_motif"/>
</dbReference>
<keyword evidence="6" id="KW-0862">Zinc</keyword>
<feature type="region of interest" description="Disordered" evidence="8">
    <location>
        <begin position="1"/>
        <end position="23"/>
    </location>
</feature>
<dbReference type="InterPro" id="IPR045834">
    <property type="entry name" value="Csd3_N2"/>
</dbReference>
<dbReference type="PANTHER" id="PTHR21666">
    <property type="entry name" value="PEPTIDASE-RELATED"/>
    <property type="match status" value="1"/>
</dbReference>
<evidence type="ECO:0000259" key="11">
    <source>
        <dbReference type="Pfam" id="PF04225"/>
    </source>
</evidence>
<dbReference type="Pfam" id="PF01551">
    <property type="entry name" value="Peptidase_M23"/>
    <property type="match status" value="1"/>
</dbReference>